<gene>
    <name evidence="6" type="ORF">PCOR1329_LOCUS64176</name>
</gene>
<protein>
    <recommendedName>
        <fullName evidence="3">KIF-binding protein</fullName>
    </recommendedName>
</protein>
<comment type="caution">
    <text evidence="6">The sequence shown here is derived from an EMBL/GenBank/DDBJ whole genome shotgun (WGS) entry which is preliminary data.</text>
</comment>
<comment type="subcellular location">
    <subcellularLocation>
        <location evidence="1">Cytoplasm</location>
        <location evidence="1">Cytoskeleton</location>
    </subcellularLocation>
</comment>
<evidence type="ECO:0000256" key="3">
    <source>
        <dbReference type="ARBA" id="ARBA00016840"/>
    </source>
</evidence>
<dbReference type="InterPro" id="IPR022083">
    <property type="entry name" value="KBP"/>
</dbReference>
<dbReference type="PANTHER" id="PTHR46321:SF1">
    <property type="entry name" value="KIF-BINDING PROTEIN"/>
    <property type="match status" value="1"/>
</dbReference>
<organism evidence="6 7">
    <name type="scientific">Prorocentrum cordatum</name>
    <dbReference type="NCBI Taxonomy" id="2364126"/>
    <lineage>
        <taxon>Eukaryota</taxon>
        <taxon>Sar</taxon>
        <taxon>Alveolata</taxon>
        <taxon>Dinophyceae</taxon>
        <taxon>Prorocentrales</taxon>
        <taxon>Prorocentraceae</taxon>
        <taxon>Prorocentrum</taxon>
    </lineage>
</organism>
<dbReference type="Proteomes" id="UP001189429">
    <property type="component" value="Unassembled WGS sequence"/>
</dbReference>
<comment type="similarity">
    <text evidence="2">Belongs to the KIF-binding protein family.</text>
</comment>
<evidence type="ECO:0000256" key="2">
    <source>
        <dbReference type="ARBA" id="ARBA00010305"/>
    </source>
</evidence>
<keyword evidence="5" id="KW-0206">Cytoskeleton</keyword>
<keyword evidence="7" id="KW-1185">Reference proteome</keyword>
<proteinExistence type="inferred from homology"/>
<evidence type="ECO:0000313" key="6">
    <source>
        <dbReference type="EMBL" id="CAK0881263.1"/>
    </source>
</evidence>
<dbReference type="PANTHER" id="PTHR46321">
    <property type="entry name" value="KIF1-BINDING PROTEIN"/>
    <property type="match status" value="1"/>
</dbReference>
<evidence type="ECO:0000256" key="1">
    <source>
        <dbReference type="ARBA" id="ARBA00004245"/>
    </source>
</evidence>
<dbReference type="EMBL" id="CAUYUJ010018171">
    <property type="protein sequence ID" value="CAK0881263.1"/>
    <property type="molecule type" value="Genomic_DNA"/>
</dbReference>
<evidence type="ECO:0000313" key="7">
    <source>
        <dbReference type="Proteomes" id="UP001189429"/>
    </source>
</evidence>
<sequence>MQRANAGFIQARDASRAAGGDAAPPSAGVGFEAAREIFRLAGHFHNRALQYFLLDGWVTEHVRILQEVSATYKTMYFWEADPKRTAAMMKRRVQMLTPLVEALNPKVYPAFCRQLCFEAAEVYQELYELKANSVYVYDAFVSGARLGDRGDEPLGGDVRRAARCNELARKSLQYYGTFVDSFHLDGKVPDRIEKDSCRAYLTARLNRARLRTKMHGLGRDESVREHREALREYEWILDYGARHAEVTSPDIGMAQELQLCREMAEMMPSKLDRMAAGRPI</sequence>
<reference evidence="6" key="1">
    <citation type="submission" date="2023-10" db="EMBL/GenBank/DDBJ databases">
        <authorList>
            <person name="Chen Y."/>
            <person name="Shah S."/>
            <person name="Dougan E. K."/>
            <person name="Thang M."/>
            <person name="Chan C."/>
        </authorList>
    </citation>
    <scope>NUCLEOTIDE SEQUENCE [LARGE SCALE GENOMIC DNA]</scope>
</reference>
<keyword evidence="4" id="KW-0963">Cytoplasm</keyword>
<name>A0ABN9W7L4_9DINO</name>
<evidence type="ECO:0000256" key="5">
    <source>
        <dbReference type="ARBA" id="ARBA00023212"/>
    </source>
</evidence>
<accession>A0ABN9W7L4</accession>
<evidence type="ECO:0000256" key="4">
    <source>
        <dbReference type="ARBA" id="ARBA00022490"/>
    </source>
</evidence>
<dbReference type="Pfam" id="PF12309">
    <property type="entry name" value="KBP_C"/>
    <property type="match status" value="1"/>
</dbReference>